<dbReference type="AlphaFoldDB" id="A0A1H6E8Z0"/>
<reference evidence="2" key="1">
    <citation type="submission" date="2016-10" db="EMBL/GenBank/DDBJ databases">
        <authorList>
            <person name="Varghese N."/>
            <person name="Submissions S."/>
        </authorList>
    </citation>
    <scope>NUCLEOTIDE SEQUENCE [LARGE SCALE GENOMIC DNA]</scope>
    <source>
        <strain evidence="2">DSM 43163</strain>
    </source>
</reference>
<dbReference type="EMBL" id="FNVO01000045">
    <property type="protein sequence ID" value="SEG94278.1"/>
    <property type="molecule type" value="Genomic_DNA"/>
</dbReference>
<proteinExistence type="predicted"/>
<name>A0A1H6E8Z0_9ACTN</name>
<keyword evidence="2" id="KW-1185">Reference proteome</keyword>
<protein>
    <submittedName>
        <fullName evidence="1">Uncharacterized protein</fullName>
    </submittedName>
</protein>
<organism evidence="1 2">
    <name type="scientific">Thermomonospora echinospora</name>
    <dbReference type="NCBI Taxonomy" id="1992"/>
    <lineage>
        <taxon>Bacteria</taxon>
        <taxon>Bacillati</taxon>
        <taxon>Actinomycetota</taxon>
        <taxon>Actinomycetes</taxon>
        <taxon>Streptosporangiales</taxon>
        <taxon>Thermomonosporaceae</taxon>
        <taxon>Thermomonospora</taxon>
    </lineage>
</organism>
<dbReference type="RefSeq" id="WP_103944807.1">
    <property type="nucleotide sequence ID" value="NZ_FNVO01000045.1"/>
</dbReference>
<sequence length="71" mass="7777">MTAQAVIKNGELLLPHPVGCGAELITPDDPRYDDLLAHAVRDEDLNGTPEQNAALAARWAAKWAREDRRTA</sequence>
<dbReference type="Proteomes" id="UP000236723">
    <property type="component" value="Unassembled WGS sequence"/>
</dbReference>
<evidence type="ECO:0000313" key="2">
    <source>
        <dbReference type="Proteomes" id="UP000236723"/>
    </source>
</evidence>
<dbReference type="OrthoDB" id="3483599at2"/>
<accession>A0A1H6E8Z0</accession>
<gene>
    <name evidence="1" type="ORF">SAMN04489712_1459</name>
</gene>
<evidence type="ECO:0000313" key="1">
    <source>
        <dbReference type="EMBL" id="SEG94278.1"/>
    </source>
</evidence>